<keyword evidence="2" id="KW-1185">Reference proteome</keyword>
<sequence length="64" mass="7761">MYELYVDRLGLAPARRCLAFVDKSSDIRWARRKVRHLHISPFNNRTRGQKRQYLRLVRDDELGF</sequence>
<comment type="caution">
    <text evidence="1">The sequence shown here is derived from an EMBL/GenBank/DDBJ whole genome shotgun (WGS) entry which is preliminary data.</text>
</comment>
<reference evidence="1 2" key="1">
    <citation type="submission" date="2018-06" db="EMBL/GenBank/DDBJ databases">
        <title>Genomic Encyclopedia of Type Strains, Phase IV (KMG-IV): sequencing the most valuable type-strain genomes for metagenomic binning, comparative biology and taxonomic classification.</title>
        <authorList>
            <person name="Goeker M."/>
        </authorList>
    </citation>
    <scope>NUCLEOTIDE SEQUENCE [LARGE SCALE GENOMIC DNA]</scope>
    <source>
        <strain evidence="1 2">DSM 45521</strain>
    </source>
</reference>
<evidence type="ECO:0000313" key="2">
    <source>
        <dbReference type="Proteomes" id="UP000247591"/>
    </source>
</evidence>
<dbReference type="Proteomes" id="UP000247591">
    <property type="component" value="Unassembled WGS sequence"/>
</dbReference>
<gene>
    <name evidence="1" type="ORF">DFR67_114145</name>
</gene>
<name>A0A318RJS8_WILLI</name>
<dbReference type="AlphaFoldDB" id="A0A318RJS8"/>
<accession>A0A318RJS8</accession>
<dbReference type="EMBL" id="QJSP01000014">
    <property type="protein sequence ID" value="PYE14046.1"/>
    <property type="molecule type" value="Genomic_DNA"/>
</dbReference>
<protein>
    <submittedName>
        <fullName evidence="1">Uncharacterized protein</fullName>
    </submittedName>
</protein>
<evidence type="ECO:0000313" key="1">
    <source>
        <dbReference type="EMBL" id="PYE14046.1"/>
    </source>
</evidence>
<organism evidence="1 2">
    <name type="scientific">Williamsia limnetica</name>
    <dbReference type="NCBI Taxonomy" id="882452"/>
    <lineage>
        <taxon>Bacteria</taxon>
        <taxon>Bacillati</taxon>
        <taxon>Actinomycetota</taxon>
        <taxon>Actinomycetes</taxon>
        <taxon>Mycobacteriales</taxon>
        <taxon>Nocardiaceae</taxon>
        <taxon>Williamsia</taxon>
    </lineage>
</organism>
<proteinExistence type="predicted"/>